<sequence length="267" mass="28999">MGYDRDFLGVDLPFPTTDDAGGAPAAGETLLDYVHFSVLLDHDRRLARVTGVNIDGAQLIDLGRSDDWRLDERARAEWQAGPAVYARNDLDRGHLVRRRDPVWGDDAAAANADTFVYPNAAPQASGFNQSKELWLGLEDHVLAYAETNDSRLSVFTAPVFGDDDPRYRGIRVPLLFWKVAAWVDDGELAAVAFLLDQSPVLDRGELERPVTAGPPPLGPFRTFQVAVTRIESLAGVDLGSLAAADRLPAAVGVRSTRPLASLADIVL</sequence>
<feature type="active site" description="Proton acceptor" evidence="1">
    <location>
        <position position="94"/>
    </location>
</feature>
<evidence type="ECO:0000259" key="3">
    <source>
        <dbReference type="SMART" id="SM00477"/>
    </source>
</evidence>
<evidence type="ECO:0000313" key="6">
    <source>
        <dbReference type="EMBL" id="RXZ85171.1"/>
    </source>
</evidence>
<keyword evidence="2" id="KW-0479">Metal-binding</keyword>
<dbReference type="Pfam" id="PF01223">
    <property type="entry name" value="Endonuclease_NS"/>
    <property type="match status" value="1"/>
</dbReference>
<organism evidence="6 7">
    <name type="scientific">Agromyces atrinae</name>
    <dbReference type="NCBI Taxonomy" id="592376"/>
    <lineage>
        <taxon>Bacteria</taxon>
        <taxon>Bacillati</taxon>
        <taxon>Actinomycetota</taxon>
        <taxon>Actinomycetes</taxon>
        <taxon>Micrococcales</taxon>
        <taxon>Microbacteriaceae</taxon>
        <taxon>Agromyces</taxon>
    </lineage>
</organism>
<dbReference type="RefSeq" id="WP_129177075.1">
    <property type="nucleotide sequence ID" value="NZ_JACCBI010000001.1"/>
</dbReference>
<dbReference type="Proteomes" id="UP000292686">
    <property type="component" value="Unassembled WGS sequence"/>
</dbReference>
<dbReference type="InterPro" id="IPR044925">
    <property type="entry name" value="His-Me_finger_sf"/>
</dbReference>
<evidence type="ECO:0000256" key="1">
    <source>
        <dbReference type="PIRSR" id="PIRSR640255-1"/>
    </source>
</evidence>
<name>A0A4Q2M5M3_9MICO</name>
<dbReference type="Proteomes" id="UP000581087">
    <property type="component" value="Unassembled WGS sequence"/>
</dbReference>
<proteinExistence type="predicted"/>
<dbReference type="InterPro" id="IPR001604">
    <property type="entry name" value="Endo_G_ENPP1-like_dom"/>
</dbReference>
<reference evidence="6 7" key="1">
    <citation type="submission" date="2019-01" db="EMBL/GenBank/DDBJ databases">
        <title>Agromyces.</title>
        <authorList>
            <person name="Li J."/>
        </authorList>
    </citation>
    <scope>NUCLEOTIDE SEQUENCE [LARGE SCALE GENOMIC DNA]</scope>
    <source>
        <strain evidence="6 7">DSM 23870</strain>
    </source>
</reference>
<dbReference type="GO" id="GO:0003676">
    <property type="term" value="F:nucleic acid binding"/>
    <property type="evidence" value="ECO:0007669"/>
    <property type="project" value="InterPro"/>
</dbReference>
<keyword evidence="7" id="KW-1185">Reference proteome</keyword>
<feature type="binding site" evidence="2">
    <location>
        <position position="128"/>
    </location>
    <ligand>
        <name>Mg(2+)</name>
        <dbReference type="ChEBI" id="CHEBI:18420"/>
        <note>catalytic</note>
    </ligand>
</feature>
<dbReference type="SMART" id="SM00477">
    <property type="entry name" value="NUC"/>
    <property type="match status" value="1"/>
</dbReference>
<comment type="caution">
    <text evidence="6">The sequence shown here is derived from an EMBL/GenBank/DDBJ whole genome shotgun (WGS) entry which is preliminary data.</text>
</comment>
<reference evidence="5 8" key="2">
    <citation type="submission" date="2020-07" db="EMBL/GenBank/DDBJ databases">
        <title>Sequencing the genomes of 1000 actinobacteria strains.</title>
        <authorList>
            <person name="Klenk H.-P."/>
        </authorList>
    </citation>
    <scope>NUCLEOTIDE SEQUENCE [LARGE SCALE GENOMIC DNA]</scope>
    <source>
        <strain evidence="5 8">DSM 23870</strain>
    </source>
</reference>
<keyword evidence="6" id="KW-0378">Hydrolase</keyword>
<dbReference type="SUPFAM" id="SSF54060">
    <property type="entry name" value="His-Me finger endonucleases"/>
    <property type="match status" value="1"/>
</dbReference>
<dbReference type="EMBL" id="SDPM01000012">
    <property type="protein sequence ID" value="RXZ85171.1"/>
    <property type="molecule type" value="Genomic_DNA"/>
</dbReference>
<dbReference type="GO" id="GO:0004519">
    <property type="term" value="F:endonuclease activity"/>
    <property type="evidence" value="ECO:0007669"/>
    <property type="project" value="UniProtKB-KW"/>
</dbReference>
<dbReference type="InterPro" id="IPR020821">
    <property type="entry name" value="ENPP1-3/EXOG-like_nuc-like"/>
</dbReference>
<dbReference type="PANTHER" id="PTHR13966">
    <property type="entry name" value="ENDONUCLEASE RELATED"/>
    <property type="match status" value="1"/>
</dbReference>
<dbReference type="Gene3D" id="3.40.570.10">
    <property type="entry name" value="Extracellular Endonuclease, subunit A"/>
    <property type="match status" value="1"/>
</dbReference>
<dbReference type="PANTHER" id="PTHR13966:SF5">
    <property type="entry name" value="ENDONUCLEASE G, MITOCHONDRIAL"/>
    <property type="match status" value="1"/>
</dbReference>
<dbReference type="CDD" id="cd00091">
    <property type="entry name" value="NUC"/>
    <property type="match status" value="1"/>
</dbReference>
<evidence type="ECO:0000313" key="7">
    <source>
        <dbReference type="Proteomes" id="UP000292686"/>
    </source>
</evidence>
<gene>
    <name evidence="5" type="ORF">BJ972_002946</name>
    <name evidence="6" type="ORF">ESP50_16725</name>
</gene>
<dbReference type="AlphaFoldDB" id="A0A4Q2M5M3"/>
<feature type="domain" description="DNA/RNA non-specific endonuclease/pyrophosphatase/phosphodiesterase" evidence="4">
    <location>
        <begin position="32"/>
        <end position="245"/>
    </location>
</feature>
<dbReference type="InterPro" id="IPR040255">
    <property type="entry name" value="Non-specific_endonuclease"/>
</dbReference>
<protein>
    <submittedName>
        <fullName evidence="6">DNA/RNA non-specific endonuclease</fullName>
    </submittedName>
    <submittedName>
        <fullName evidence="5">Endonuclease G</fullName>
    </submittedName>
</protein>
<dbReference type="GO" id="GO:0046872">
    <property type="term" value="F:metal ion binding"/>
    <property type="evidence" value="ECO:0007669"/>
    <property type="project" value="UniProtKB-KW"/>
</dbReference>
<keyword evidence="6" id="KW-0255">Endonuclease</keyword>
<dbReference type="GO" id="GO:0016787">
    <property type="term" value="F:hydrolase activity"/>
    <property type="evidence" value="ECO:0007669"/>
    <property type="project" value="InterPro"/>
</dbReference>
<dbReference type="OrthoDB" id="104542at2"/>
<evidence type="ECO:0000259" key="4">
    <source>
        <dbReference type="SMART" id="SM00892"/>
    </source>
</evidence>
<evidence type="ECO:0000313" key="8">
    <source>
        <dbReference type="Proteomes" id="UP000581087"/>
    </source>
</evidence>
<keyword evidence="6" id="KW-0540">Nuclease</keyword>
<feature type="domain" description="ENPP1-3/EXOG-like endonuclease/phosphodiesterase" evidence="3">
    <location>
        <begin position="33"/>
        <end position="245"/>
    </location>
</feature>
<dbReference type="SMART" id="SM00892">
    <property type="entry name" value="Endonuclease_NS"/>
    <property type="match status" value="1"/>
</dbReference>
<evidence type="ECO:0000256" key="2">
    <source>
        <dbReference type="PIRSR" id="PIRSR640255-2"/>
    </source>
</evidence>
<accession>A0A4Q2M5M3</accession>
<dbReference type="EMBL" id="JACCBI010000001">
    <property type="protein sequence ID" value="NYD68427.1"/>
    <property type="molecule type" value="Genomic_DNA"/>
</dbReference>
<evidence type="ECO:0000313" key="5">
    <source>
        <dbReference type="EMBL" id="NYD68427.1"/>
    </source>
</evidence>
<dbReference type="InterPro" id="IPR044929">
    <property type="entry name" value="DNA/RNA_non-sp_Endonuclease_sf"/>
</dbReference>